<dbReference type="EMBL" id="HADY01019115">
    <property type="protein sequence ID" value="SBP57600.1"/>
    <property type="molecule type" value="Transcribed_RNA"/>
</dbReference>
<gene>
    <name evidence="3" type="primary">Nfu_g_1_021105</name>
</gene>
<feature type="non-terminal residue" evidence="3">
    <location>
        <position position="298"/>
    </location>
</feature>
<keyword evidence="2" id="KW-0812">Transmembrane</keyword>
<keyword evidence="2" id="KW-1133">Transmembrane helix</keyword>
<evidence type="ECO:0000313" key="3">
    <source>
        <dbReference type="EMBL" id="SBP57600.1"/>
    </source>
</evidence>
<proteinExistence type="predicted"/>
<feature type="region of interest" description="Disordered" evidence="1">
    <location>
        <begin position="278"/>
        <end position="298"/>
    </location>
</feature>
<reference evidence="3" key="1">
    <citation type="submission" date="2016-05" db="EMBL/GenBank/DDBJ databases">
        <authorList>
            <person name="Lavstsen T."/>
            <person name="Jespersen J.S."/>
        </authorList>
    </citation>
    <scope>NUCLEOTIDE SEQUENCE</scope>
    <source>
        <tissue evidence="3">Brain</tissue>
    </source>
</reference>
<feature type="transmembrane region" description="Helical" evidence="2">
    <location>
        <begin position="83"/>
        <end position="102"/>
    </location>
</feature>
<reference evidence="3" key="2">
    <citation type="submission" date="2016-06" db="EMBL/GenBank/DDBJ databases">
        <title>The genome of a short-lived fish provides insights into sex chromosome evolution and the genetic control of aging.</title>
        <authorList>
            <person name="Reichwald K."/>
            <person name="Felder M."/>
            <person name="Petzold A."/>
            <person name="Koch P."/>
            <person name="Groth M."/>
            <person name="Platzer M."/>
        </authorList>
    </citation>
    <scope>NUCLEOTIDE SEQUENCE</scope>
    <source>
        <tissue evidence="3">Brain</tissue>
    </source>
</reference>
<protein>
    <submittedName>
        <fullName evidence="3">Uncharacterized protein</fullName>
    </submittedName>
</protein>
<dbReference type="AlphaFoldDB" id="A0A1A8ATN1"/>
<evidence type="ECO:0000256" key="2">
    <source>
        <dbReference type="SAM" id="Phobius"/>
    </source>
</evidence>
<name>A0A1A8ATN1_NOTFU</name>
<keyword evidence="2" id="KW-0472">Membrane</keyword>
<evidence type="ECO:0000256" key="1">
    <source>
        <dbReference type="SAM" id="MobiDB-lite"/>
    </source>
</evidence>
<sequence>MDETRQNLSCTVTPGVRFSDVLLPEHAMTQETVHRPSIAGPSARPNGPVLGGCRRSGAVGTSGCGSVPAALGRRWFWSAIHDVNSNNMLFTVITLFLYFYFFQGVKNPPSTSRLEINNTFSATLKLNKSLEPMVNLSDKQVVLNPLFPNASPLSSMLKAEHLSSMGVQSSGCDPPLQSEVRFTRQSASCTNQLLYRGVMETSAAVKRLWSPDGATRPFGGFVPGHLDLYVNDLVTFQFVTSANMVANSFLLSQGCDLVSGLCALFPVISLTGDHDDAESPAVSSSQVVSGDIEGGSVV</sequence>
<accession>A0A1A8ATN1</accession>
<organism evidence="3">
    <name type="scientific">Nothobranchius furzeri</name>
    <name type="common">Turquoise killifish</name>
    <dbReference type="NCBI Taxonomy" id="105023"/>
    <lineage>
        <taxon>Eukaryota</taxon>
        <taxon>Metazoa</taxon>
        <taxon>Chordata</taxon>
        <taxon>Craniata</taxon>
        <taxon>Vertebrata</taxon>
        <taxon>Euteleostomi</taxon>
        <taxon>Actinopterygii</taxon>
        <taxon>Neopterygii</taxon>
        <taxon>Teleostei</taxon>
        <taxon>Neoteleostei</taxon>
        <taxon>Acanthomorphata</taxon>
        <taxon>Ovalentaria</taxon>
        <taxon>Atherinomorphae</taxon>
        <taxon>Cyprinodontiformes</taxon>
        <taxon>Nothobranchiidae</taxon>
        <taxon>Nothobranchius</taxon>
    </lineage>
</organism>